<dbReference type="InterPro" id="IPR032053">
    <property type="entry name" value="Ribosomal_mS34"/>
</dbReference>
<evidence type="ECO:0000256" key="1">
    <source>
        <dbReference type="SAM" id="MobiDB-lite"/>
    </source>
</evidence>
<name>A0A8D0BB96_SALMN</name>
<accession>A0A8D0BB96</accession>
<feature type="compositionally biased region" description="Basic and acidic residues" evidence="1">
    <location>
        <begin position="82"/>
        <end position="95"/>
    </location>
</feature>
<feature type="compositionally biased region" description="Pro residues" evidence="1">
    <location>
        <begin position="135"/>
        <end position="145"/>
    </location>
</feature>
<dbReference type="PANTHER" id="PTHR28589">
    <property type="entry name" value="28S RIBOSOMAL PROTEIN S34, MITOCHONDRIAL"/>
    <property type="match status" value="1"/>
</dbReference>
<sequence>PHSLRPSLRSASYRPTRPRPTVNDGSATSPTSAGTGCPLGLESDLPAERGARLLCRRARPEPGRCLPCLPGGRRASLQEGSPGRRDGGLPRDARAPLEGAKAPRQATSRGEAAAGCERSLPSPRVPWQRRTAAPKRPPNRPPTPLRRPDLPAARRHLAPLSSSYSLTPSVAPPRRRAAPPPGRTHFCAAHGRRRSAPRWEFSPPPSPRRGDGAEVSLPGRPGTDQRGSESLGRGRAQAAWAAAKPSGKAAMARKKAYGWIAEMARKIREYRALKNRPRDSQRYAVDYETMTRTFTGKRLPVLAWEDVKNESRLFGLLSRLHHFGVGRVVTRKSWLWQYDEPCYWVISKVKVDYTAENMEHGKAWGYLTFRGKQEKEMKEIDRAMYHDWRMVPKHEEAAFKRFTPPEEVETVSYVPYPPLLRAMILARGQKDGSLNTEEPMIDLQRKVSFTKETSEQSRQ</sequence>
<feature type="region of interest" description="Disordered" evidence="1">
    <location>
        <begin position="1"/>
        <end position="44"/>
    </location>
</feature>
<dbReference type="GO" id="GO:0003735">
    <property type="term" value="F:structural constituent of ribosome"/>
    <property type="evidence" value="ECO:0007669"/>
    <property type="project" value="InterPro"/>
</dbReference>
<feature type="compositionally biased region" description="Polar residues" evidence="1">
    <location>
        <begin position="23"/>
        <end position="34"/>
    </location>
</feature>
<reference evidence="2" key="2">
    <citation type="submission" date="2025-09" db="UniProtKB">
        <authorList>
            <consortium name="Ensembl"/>
        </authorList>
    </citation>
    <scope>IDENTIFICATION</scope>
</reference>
<dbReference type="Proteomes" id="UP000694421">
    <property type="component" value="Unplaced"/>
</dbReference>
<dbReference type="GeneTree" id="ENSGT00390000008964"/>
<proteinExistence type="predicted"/>
<dbReference type="AlphaFoldDB" id="A0A8D0BB96"/>
<dbReference type="Ensembl" id="ENSSMRT00000006557.1">
    <property type="protein sequence ID" value="ENSSMRP00000005578.1"/>
    <property type="gene ID" value="ENSSMRG00000004525.1"/>
</dbReference>
<organism evidence="2 3">
    <name type="scientific">Salvator merianae</name>
    <name type="common">Argentine black and white tegu</name>
    <name type="synonym">Tupinambis merianae</name>
    <dbReference type="NCBI Taxonomy" id="96440"/>
    <lineage>
        <taxon>Eukaryota</taxon>
        <taxon>Metazoa</taxon>
        <taxon>Chordata</taxon>
        <taxon>Craniata</taxon>
        <taxon>Vertebrata</taxon>
        <taxon>Euteleostomi</taxon>
        <taxon>Lepidosauria</taxon>
        <taxon>Squamata</taxon>
        <taxon>Bifurcata</taxon>
        <taxon>Unidentata</taxon>
        <taxon>Episquamata</taxon>
        <taxon>Laterata</taxon>
        <taxon>Teiioidea</taxon>
        <taxon>Teiidae</taxon>
        <taxon>Salvator</taxon>
    </lineage>
</organism>
<dbReference type="Pfam" id="PF16053">
    <property type="entry name" value="MRP-S34"/>
    <property type="match status" value="1"/>
</dbReference>
<evidence type="ECO:0000313" key="2">
    <source>
        <dbReference type="Ensembl" id="ENSSMRP00000005578.1"/>
    </source>
</evidence>
<feature type="region of interest" description="Disordered" evidence="1">
    <location>
        <begin position="62"/>
        <end position="232"/>
    </location>
</feature>
<dbReference type="GO" id="GO:0005739">
    <property type="term" value="C:mitochondrion"/>
    <property type="evidence" value="ECO:0007669"/>
    <property type="project" value="InterPro"/>
</dbReference>
<reference evidence="2" key="1">
    <citation type="submission" date="2025-08" db="UniProtKB">
        <authorList>
            <consortium name="Ensembl"/>
        </authorList>
    </citation>
    <scope>IDENTIFICATION</scope>
</reference>
<evidence type="ECO:0000313" key="3">
    <source>
        <dbReference type="Proteomes" id="UP000694421"/>
    </source>
</evidence>
<dbReference type="PANTHER" id="PTHR28589:SF1">
    <property type="entry name" value="SMALL RIBOSOMAL SUBUNIT PROTEIN MS34"/>
    <property type="match status" value="1"/>
</dbReference>
<protein>
    <submittedName>
        <fullName evidence="2">Mitochondrial ribosomal protein S34</fullName>
    </submittedName>
</protein>
<keyword evidence="3" id="KW-1185">Reference proteome</keyword>